<feature type="region of interest" description="Disordered" evidence="1">
    <location>
        <begin position="899"/>
        <end position="927"/>
    </location>
</feature>
<dbReference type="SMART" id="SM00900">
    <property type="entry name" value="FMN_bind"/>
    <property type="match status" value="1"/>
</dbReference>
<dbReference type="GO" id="GO:0016020">
    <property type="term" value="C:membrane"/>
    <property type="evidence" value="ECO:0007669"/>
    <property type="project" value="InterPro"/>
</dbReference>
<dbReference type="Pfam" id="PF04205">
    <property type="entry name" value="FMN_bind"/>
    <property type="match status" value="1"/>
</dbReference>
<feature type="compositionally biased region" description="Polar residues" evidence="1">
    <location>
        <begin position="908"/>
        <end position="917"/>
    </location>
</feature>
<feature type="chain" id="PRO_5026962392" evidence="2">
    <location>
        <begin position="25"/>
        <end position="927"/>
    </location>
</feature>
<dbReference type="InterPro" id="IPR007329">
    <property type="entry name" value="FMN-bd"/>
</dbReference>
<dbReference type="RefSeq" id="WP_163248169.1">
    <property type="nucleotide sequence ID" value="NZ_SXDP01000001.1"/>
</dbReference>
<comment type="caution">
    <text evidence="4">The sequence shown here is derived from an EMBL/GenBank/DDBJ whole genome shotgun (WGS) entry which is preliminary data.</text>
</comment>
<evidence type="ECO:0000313" key="5">
    <source>
        <dbReference type="Proteomes" id="UP000473885"/>
    </source>
</evidence>
<name>A0A6M0R6F4_9CLOT</name>
<dbReference type="PANTHER" id="PTHR30032:SF8">
    <property type="entry name" value="GERMINATION-SPECIFIC N-ACETYLMURAMOYL-L-ALANINE AMIDASE"/>
    <property type="match status" value="1"/>
</dbReference>
<gene>
    <name evidence="4" type="ORF">FDF74_00915</name>
</gene>
<reference evidence="4 5" key="1">
    <citation type="submission" date="2019-04" db="EMBL/GenBank/DDBJ databases">
        <title>Genome sequencing of Clostridium botulinum Groups I-IV and Clostridium butyricum.</title>
        <authorList>
            <person name="Brunt J."/>
            <person name="Van Vliet A.H.M."/>
            <person name="Stringer S.C."/>
            <person name="Carter A.T."/>
            <person name="Peck M.W."/>
        </authorList>
    </citation>
    <scope>NUCLEOTIDE SEQUENCE [LARGE SCALE GENOMIC DNA]</scope>
    <source>
        <strain evidence="4 5">IFR 18/094</strain>
    </source>
</reference>
<keyword evidence="5" id="KW-1185">Reference proteome</keyword>
<evidence type="ECO:0000313" key="4">
    <source>
        <dbReference type="EMBL" id="NEZ45766.1"/>
    </source>
</evidence>
<evidence type="ECO:0000259" key="3">
    <source>
        <dbReference type="SMART" id="SM00900"/>
    </source>
</evidence>
<evidence type="ECO:0000256" key="1">
    <source>
        <dbReference type="SAM" id="MobiDB-lite"/>
    </source>
</evidence>
<keyword evidence="2" id="KW-0732">Signal</keyword>
<dbReference type="Proteomes" id="UP000473885">
    <property type="component" value="Unassembled WGS sequence"/>
</dbReference>
<evidence type="ECO:0000256" key="2">
    <source>
        <dbReference type="SAM" id="SignalP"/>
    </source>
</evidence>
<organism evidence="4 5">
    <name type="scientific">Clostridium niameyense</name>
    <dbReference type="NCBI Taxonomy" id="1622073"/>
    <lineage>
        <taxon>Bacteria</taxon>
        <taxon>Bacillati</taxon>
        <taxon>Bacillota</taxon>
        <taxon>Clostridia</taxon>
        <taxon>Eubacteriales</taxon>
        <taxon>Clostridiaceae</taxon>
        <taxon>Clostridium</taxon>
    </lineage>
</organism>
<dbReference type="GO" id="GO:0010181">
    <property type="term" value="F:FMN binding"/>
    <property type="evidence" value="ECO:0007669"/>
    <property type="project" value="InterPro"/>
</dbReference>
<dbReference type="InterPro" id="IPR007253">
    <property type="entry name" value="Cell_wall-bd_2"/>
</dbReference>
<feature type="domain" description="FMN-binding" evidence="3">
    <location>
        <begin position="814"/>
        <end position="897"/>
    </location>
</feature>
<sequence>MNFNKITSLIIAGLVLSSTSTVFADSSKLKEKRICGKDRYETATEISKDGWNKSSCAIICRGDNFPDALCSAPLAKKYNAPILLTENNKLNKNTKEELKRLNVDKVFIIGTTGVVSKNVEDEIKSLNGIKNVIRLGGKDRYKTSELVAEQVGTKGEMILATGKCPADGLSISSIAADKGIPIILANDKESIRNYVKKNKVTKSYIIGGTTCVSKDIENISPNSERISGKDRYETNEKILRRFQDTLNFKKVYLALAESKRGDEFADALVGGALAGKEKSPMVLVNDTIDENVKKYVQSKLSKDSSIIALGSEKVLSNSILHKLADTKVNEDKKQNESYVLDWYQDGNYSGKSAKNASVEQFVVYFNKPVKKNIGKLQLIVPNKNAKDPYGKDKLGVIECSLDGSSKPKALKNVEGGAPATLYIVKDNGKKEVPEGYSDRLVIELTEDWTRILNTEKTGIHYYDDMVKGLRLQAEGLEDEKGNKVEVTSKRDINLVKDEQKPYIVADEPIYTQIGENGTQIAGKTRILFNEPIQLLTERNVEDLKKLNASQPYVVGSFAKDRYVQYNPITPSQEQLKSQDKGVPVFKAEYRKIDDSGKPILKDGKEQTIKGVYANRGDVFESNEAIDENGDKIKLRLNQLKFKFDFDENNKGITRFRDYGTILISPEECLTEGKWQLIVRNVTDDVGNKMDDYISKPIEIAKYFDVVELTPNKVKIKFTKPFKKSYLWGNKIPLAVTDDRGKAYGFTWINNIKEGQTEAEATFTKPIKNLKGTVYVNTMEYKVKGDFTSLEKPKENTDSKNVQYTDGVYEGEGNGFQGGSTKVKITIENGEIKNVDVVSTEDSPRYKNGGEDHTFNKTFAAIKKQILKNKSTKVDKVAGATYSSNGIKDAVDNALQKAKKTENVVSDVKPSTNNTVPSVSDKKKQGLN</sequence>
<protein>
    <submittedName>
        <fullName evidence="4">FMN-binding protein</fullName>
    </submittedName>
</protein>
<dbReference type="EMBL" id="SXDP01000001">
    <property type="protein sequence ID" value="NEZ45766.1"/>
    <property type="molecule type" value="Genomic_DNA"/>
</dbReference>
<dbReference type="Gene3D" id="3.40.50.12090">
    <property type="match status" value="2"/>
</dbReference>
<feature type="signal peptide" evidence="2">
    <location>
        <begin position="1"/>
        <end position="24"/>
    </location>
</feature>
<proteinExistence type="predicted"/>
<dbReference type="InterPro" id="IPR051922">
    <property type="entry name" value="Bact_Sporulation_Assoc"/>
</dbReference>
<dbReference type="Pfam" id="PF04122">
    <property type="entry name" value="CW_binding_2"/>
    <property type="match status" value="3"/>
</dbReference>
<dbReference type="PANTHER" id="PTHR30032">
    <property type="entry name" value="N-ACETYLMURAMOYL-L-ALANINE AMIDASE-RELATED"/>
    <property type="match status" value="1"/>
</dbReference>
<accession>A0A6M0R6F4</accession>
<dbReference type="AlphaFoldDB" id="A0A6M0R6F4"/>
<dbReference type="Gene3D" id="3.90.1010.20">
    <property type="match status" value="1"/>
</dbReference>